<keyword evidence="1" id="KW-0732">Signal</keyword>
<gene>
    <name evidence="2" type="ORF">SAMN05421820_112179</name>
</gene>
<keyword evidence="3" id="KW-1185">Reference proteome</keyword>
<dbReference type="AlphaFoldDB" id="A0A1H0HLT3"/>
<dbReference type="InterPro" id="IPR032183">
    <property type="entry name" value="PKD-like"/>
</dbReference>
<sequence>MKKNINFLFILIILSALMASCAKDKGNYDLQPIHEITIADFNQSGNYEILINDTLRINPDMKQENVQNGKYKYRWYLYSNNYDPAVELSSEKNLKKAITVPIGGYTLVFTATDESTGIGTTKTANLMVSSKFSSGLVVLEEKVQGGDICQIAFNGTVYRNLFSDANGGQFIPKPVGKLDGFYFKGGIAVQKPINLFLTSESRNPMELNPENYKLSKPFSEFMAIAPSGNINLQTTQQNGNSNAIYAIVNGKMQFGFPYEATPIFEGALLGDYELAPFIITSTTGGRINLPNKTDLISYDQKNGRFLWYSGFKIGEYNTYSKDMSTPGAFDPNNVKKKCVYAGYSNDYLYYNWLMKDDAGEMYFYQIYPVSTQKAGADYKAITDAPEMKTAKIFAGSTKLPNIYFAAQNKIYSYDYKSNMTRLIYSFAATEEITDMKFAVSRISEFENFYMPLRTLDKIYIATYNGTEGKVNEFEVSGTGSIGTATNIYGGFGRITSMFYKEKR</sequence>
<reference evidence="3" key="1">
    <citation type="submission" date="2016-10" db="EMBL/GenBank/DDBJ databases">
        <authorList>
            <person name="Varghese N."/>
            <person name="Submissions S."/>
        </authorList>
    </citation>
    <scope>NUCLEOTIDE SEQUENCE [LARGE SCALE GENOMIC DNA]</scope>
    <source>
        <strain evidence="3">DSM 19110</strain>
    </source>
</reference>
<proteinExistence type="predicted"/>
<evidence type="ECO:0000313" key="2">
    <source>
        <dbReference type="EMBL" id="SDO19771.1"/>
    </source>
</evidence>
<feature type="signal peptide" evidence="1">
    <location>
        <begin position="1"/>
        <end position="22"/>
    </location>
</feature>
<dbReference type="Pfam" id="PF16407">
    <property type="entry name" value="PKD_2"/>
    <property type="match status" value="1"/>
</dbReference>
<dbReference type="STRING" id="430522.BFS30_12955"/>
<accession>A0A1H0HLT3</accession>
<dbReference type="RefSeq" id="WP_074612156.1">
    <property type="nucleotide sequence ID" value="NZ_FNGY01000012.1"/>
</dbReference>
<feature type="chain" id="PRO_5010168893" evidence="1">
    <location>
        <begin position="23"/>
        <end position="503"/>
    </location>
</feature>
<dbReference type="PROSITE" id="PS51257">
    <property type="entry name" value="PROKAR_LIPOPROTEIN"/>
    <property type="match status" value="1"/>
</dbReference>
<dbReference type="Proteomes" id="UP000183200">
    <property type="component" value="Unassembled WGS sequence"/>
</dbReference>
<evidence type="ECO:0000313" key="3">
    <source>
        <dbReference type="Proteomes" id="UP000183200"/>
    </source>
</evidence>
<dbReference type="OrthoDB" id="1095195at2"/>
<organism evidence="2 3">
    <name type="scientific">Pedobacter steynii</name>
    <dbReference type="NCBI Taxonomy" id="430522"/>
    <lineage>
        <taxon>Bacteria</taxon>
        <taxon>Pseudomonadati</taxon>
        <taxon>Bacteroidota</taxon>
        <taxon>Sphingobacteriia</taxon>
        <taxon>Sphingobacteriales</taxon>
        <taxon>Sphingobacteriaceae</taxon>
        <taxon>Pedobacter</taxon>
    </lineage>
</organism>
<name>A0A1H0HLT3_9SPHI</name>
<protein>
    <submittedName>
        <fullName evidence="2">PKD-like family protein</fullName>
    </submittedName>
</protein>
<evidence type="ECO:0000256" key="1">
    <source>
        <dbReference type="SAM" id="SignalP"/>
    </source>
</evidence>
<dbReference type="EMBL" id="FNGY01000012">
    <property type="protein sequence ID" value="SDO19771.1"/>
    <property type="molecule type" value="Genomic_DNA"/>
</dbReference>